<dbReference type="SUPFAM" id="SSF46992">
    <property type="entry name" value="Ribosomal protein S20"/>
    <property type="match status" value="1"/>
</dbReference>
<keyword evidence="6 8" id="KW-0687">Ribonucleoprotein</keyword>
<comment type="caution">
    <text evidence="9">The sequence shown here is derived from an EMBL/GenBank/DDBJ whole genome shotgun (WGS) entry which is preliminary data.</text>
</comment>
<evidence type="ECO:0000256" key="2">
    <source>
        <dbReference type="ARBA" id="ARBA00007634"/>
    </source>
</evidence>
<comment type="similarity">
    <text evidence="2 8">Belongs to the bacterial ribosomal protein bS20 family.</text>
</comment>
<proteinExistence type="inferred from homology"/>
<dbReference type="PANTHER" id="PTHR33398:SF1">
    <property type="entry name" value="SMALL RIBOSOMAL SUBUNIT PROTEIN BS20C"/>
    <property type="match status" value="1"/>
</dbReference>
<keyword evidence="10" id="KW-1185">Reference proteome</keyword>
<dbReference type="NCBIfam" id="TIGR00029">
    <property type="entry name" value="S20"/>
    <property type="match status" value="1"/>
</dbReference>
<dbReference type="InterPro" id="IPR036510">
    <property type="entry name" value="Ribosomal_bS20_sf"/>
</dbReference>
<sequence>MANTPSAKKAVRKIARRTEVNKARRSRMRTFIRNVEEAITKGDSAEAKTALQAAQPEIMRAAQKGIVHKNHASRKISRLSGRIKALSA</sequence>
<evidence type="ECO:0000256" key="7">
    <source>
        <dbReference type="ARBA" id="ARBA00035136"/>
    </source>
</evidence>
<comment type="function">
    <text evidence="1 8">Binds directly to 16S ribosomal RNA.</text>
</comment>
<name>A0ABQ5UP83_9HYPH</name>
<keyword evidence="4 8" id="KW-0694">RNA-binding</keyword>
<dbReference type="Gene3D" id="1.20.58.110">
    <property type="entry name" value="Ribosomal protein S20"/>
    <property type="match status" value="1"/>
</dbReference>
<protein>
    <recommendedName>
        <fullName evidence="7 8">Small ribosomal subunit protein bS20</fullName>
    </recommendedName>
</protein>
<evidence type="ECO:0000256" key="5">
    <source>
        <dbReference type="ARBA" id="ARBA00022980"/>
    </source>
</evidence>
<organism evidence="9 10">
    <name type="scientific">Maritalea porphyrae</name>
    <dbReference type="NCBI Taxonomy" id="880732"/>
    <lineage>
        <taxon>Bacteria</taxon>
        <taxon>Pseudomonadati</taxon>
        <taxon>Pseudomonadota</taxon>
        <taxon>Alphaproteobacteria</taxon>
        <taxon>Hyphomicrobiales</taxon>
        <taxon>Devosiaceae</taxon>
        <taxon>Maritalea</taxon>
    </lineage>
</organism>
<evidence type="ECO:0000256" key="8">
    <source>
        <dbReference type="HAMAP-Rule" id="MF_00500"/>
    </source>
</evidence>
<dbReference type="HAMAP" id="MF_00500">
    <property type="entry name" value="Ribosomal_bS20"/>
    <property type="match status" value="1"/>
</dbReference>
<dbReference type="EMBL" id="BSNI01000002">
    <property type="protein sequence ID" value="GLQ16962.1"/>
    <property type="molecule type" value="Genomic_DNA"/>
</dbReference>
<keyword evidence="3 8" id="KW-0699">rRNA-binding</keyword>
<dbReference type="InterPro" id="IPR002583">
    <property type="entry name" value="Ribosomal_bS20"/>
</dbReference>
<dbReference type="GO" id="GO:0005840">
    <property type="term" value="C:ribosome"/>
    <property type="evidence" value="ECO:0007669"/>
    <property type="project" value="UniProtKB-KW"/>
</dbReference>
<dbReference type="Proteomes" id="UP001161405">
    <property type="component" value="Unassembled WGS sequence"/>
</dbReference>
<accession>A0ABQ5UP83</accession>
<dbReference type="Pfam" id="PF01649">
    <property type="entry name" value="Ribosomal_S20p"/>
    <property type="match status" value="1"/>
</dbReference>
<reference evidence="9" key="1">
    <citation type="journal article" date="2014" name="Int. J. Syst. Evol. Microbiol.">
        <title>Complete genome of a new Firmicutes species belonging to the dominant human colonic microbiota ('Ruminococcus bicirculans') reveals two chromosomes and a selective capacity to utilize plant glucans.</title>
        <authorList>
            <consortium name="NISC Comparative Sequencing Program"/>
            <person name="Wegmann U."/>
            <person name="Louis P."/>
            <person name="Goesmann A."/>
            <person name="Henrissat B."/>
            <person name="Duncan S.H."/>
            <person name="Flint H.J."/>
        </authorList>
    </citation>
    <scope>NUCLEOTIDE SEQUENCE</scope>
    <source>
        <strain evidence="9">NBRC 107169</strain>
    </source>
</reference>
<evidence type="ECO:0000313" key="10">
    <source>
        <dbReference type="Proteomes" id="UP001161405"/>
    </source>
</evidence>
<gene>
    <name evidence="8 9" type="primary">rpsT</name>
    <name evidence="9" type="ORF">GCM10007879_12110</name>
</gene>
<evidence type="ECO:0000256" key="3">
    <source>
        <dbReference type="ARBA" id="ARBA00022730"/>
    </source>
</evidence>
<evidence type="ECO:0000256" key="1">
    <source>
        <dbReference type="ARBA" id="ARBA00003134"/>
    </source>
</evidence>
<reference evidence="9" key="2">
    <citation type="submission" date="2023-01" db="EMBL/GenBank/DDBJ databases">
        <title>Draft genome sequence of Maritalea porphyrae strain NBRC 107169.</title>
        <authorList>
            <person name="Sun Q."/>
            <person name="Mori K."/>
        </authorList>
    </citation>
    <scope>NUCLEOTIDE SEQUENCE</scope>
    <source>
        <strain evidence="9">NBRC 107169</strain>
    </source>
</reference>
<dbReference type="RefSeq" id="WP_284362771.1">
    <property type="nucleotide sequence ID" value="NZ_BSNI01000002.1"/>
</dbReference>
<keyword evidence="5 8" id="KW-0689">Ribosomal protein</keyword>
<evidence type="ECO:0000313" key="9">
    <source>
        <dbReference type="EMBL" id="GLQ16962.1"/>
    </source>
</evidence>
<evidence type="ECO:0000256" key="4">
    <source>
        <dbReference type="ARBA" id="ARBA00022884"/>
    </source>
</evidence>
<evidence type="ECO:0000256" key="6">
    <source>
        <dbReference type="ARBA" id="ARBA00023274"/>
    </source>
</evidence>
<dbReference type="PANTHER" id="PTHR33398">
    <property type="entry name" value="30S RIBOSOMAL PROTEIN S20"/>
    <property type="match status" value="1"/>
</dbReference>